<comment type="similarity">
    <text evidence="1">Belongs to the pseudouridine synthase RluA family.</text>
</comment>
<dbReference type="PANTHER" id="PTHR21600:SF44">
    <property type="entry name" value="RIBOSOMAL LARGE SUBUNIT PSEUDOURIDINE SYNTHASE D"/>
    <property type="match status" value="1"/>
</dbReference>
<dbReference type="SUPFAM" id="SSF55120">
    <property type="entry name" value="Pseudouridine synthase"/>
    <property type="match status" value="1"/>
</dbReference>
<dbReference type="PATRIC" id="fig|1618610.3.peg.753"/>
<dbReference type="EMBL" id="LCJQ01000029">
    <property type="protein sequence ID" value="KKT80657.1"/>
    <property type="molecule type" value="Genomic_DNA"/>
</dbReference>
<dbReference type="AlphaFoldDB" id="A0A0G1MIL8"/>
<organism evidence="3 4">
    <name type="scientific">Candidatus Azambacteria bacterium GW2011_GWA1_44_9</name>
    <dbReference type="NCBI Taxonomy" id="1618610"/>
    <lineage>
        <taxon>Bacteria</taxon>
        <taxon>Candidatus Azamiibacteriota</taxon>
    </lineage>
</organism>
<dbReference type="GO" id="GO:0003723">
    <property type="term" value="F:RNA binding"/>
    <property type="evidence" value="ECO:0007669"/>
    <property type="project" value="InterPro"/>
</dbReference>
<comment type="caution">
    <text evidence="3">The sequence shown here is derived from an EMBL/GenBank/DDBJ whole genome shotgun (WGS) entry which is preliminary data.</text>
</comment>
<name>A0A0G1MIL8_9BACT</name>
<dbReference type="Pfam" id="PF00849">
    <property type="entry name" value="PseudoU_synth_2"/>
    <property type="match status" value="1"/>
</dbReference>
<protein>
    <submittedName>
        <fullName evidence="3">Pseudouridine synthase, RluA family</fullName>
    </submittedName>
</protein>
<dbReference type="GO" id="GO:0000455">
    <property type="term" value="P:enzyme-directed rRNA pseudouridine synthesis"/>
    <property type="evidence" value="ECO:0007669"/>
    <property type="project" value="TreeGrafter"/>
</dbReference>
<dbReference type="InterPro" id="IPR006145">
    <property type="entry name" value="PsdUridine_synth_RsuA/RluA"/>
</dbReference>
<dbReference type="PANTHER" id="PTHR21600">
    <property type="entry name" value="MITOCHONDRIAL RNA PSEUDOURIDINE SYNTHASE"/>
    <property type="match status" value="1"/>
</dbReference>
<dbReference type="CDD" id="cd02869">
    <property type="entry name" value="PseudoU_synth_RluA_like"/>
    <property type="match status" value="1"/>
</dbReference>
<evidence type="ECO:0000259" key="2">
    <source>
        <dbReference type="Pfam" id="PF00849"/>
    </source>
</evidence>
<evidence type="ECO:0000256" key="1">
    <source>
        <dbReference type="ARBA" id="ARBA00010876"/>
    </source>
</evidence>
<evidence type="ECO:0000313" key="4">
    <source>
        <dbReference type="Proteomes" id="UP000034595"/>
    </source>
</evidence>
<feature type="domain" description="Pseudouridine synthase RsuA/RluA-like" evidence="2">
    <location>
        <begin position="2"/>
        <end position="86"/>
    </location>
</feature>
<proteinExistence type="inferred from homology"/>
<dbReference type="InterPro" id="IPR050188">
    <property type="entry name" value="RluA_PseudoU_synthase"/>
</dbReference>
<dbReference type="Proteomes" id="UP000034595">
    <property type="component" value="Unassembled WGS sequence"/>
</dbReference>
<dbReference type="GO" id="GO:0009982">
    <property type="term" value="F:pseudouridine synthase activity"/>
    <property type="evidence" value="ECO:0007669"/>
    <property type="project" value="InterPro"/>
</dbReference>
<dbReference type="GO" id="GO:0140098">
    <property type="term" value="F:catalytic activity, acting on RNA"/>
    <property type="evidence" value="ECO:0007669"/>
    <property type="project" value="UniProtKB-ARBA"/>
</dbReference>
<accession>A0A0G1MIL8</accession>
<evidence type="ECO:0000313" key="3">
    <source>
        <dbReference type="EMBL" id="KKT80657.1"/>
    </source>
</evidence>
<gene>
    <name evidence="3" type="ORF">UW78_C0029G0006</name>
</gene>
<reference evidence="3 4" key="1">
    <citation type="journal article" date="2015" name="Nature">
        <title>rRNA introns, odd ribosomes, and small enigmatic genomes across a large radiation of phyla.</title>
        <authorList>
            <person name="Brown C.T."/>
            <person name="Hug L.A."/>
            <person name="Thomas B.C."/>
            <person name="Sharon I."/>
            <person name="Castelle C.J."/>
            <person name="Singh A."/>
            <person name="Wilkins M.J."/>
            <person name="Williams K.H."/>
            <person name="Banfield J.F."/>
        </authorList>
    </citation>
    <scope>NUCLEOTIDE SEQUENCE [LARGE SCALE GENOMIC DNA]</scope>
</reference>
<dbReference type="Gene3D" id="3.30.2350.10">
    <property type="entry name" value="Pseudouridine synthase"/>
    <property type="match status" value="1"/>
</dbReference>
<sequence length="145" mass="16862">MVKKYLALVWGHLNKNSGEIISELARSTKDFRRRMIVNPDKRSDREIKGKLAVTEYKLIKKYKNFSLVEVYPKTGRTHQIRIHMASIGHSIVGDKVYGGKRQMPEGLSRQFLHAHYLSFSLFNKKMAFEADLPQDLEQVLTKLEK</sequence>
<dbReference type="InterPro" id="IPR020103">
    <property type="entry name" value="PsdUridine_synth_cat_dom_sf"/>
</dbReference>